<feature type="active site" description="O-(5'-phospho-DNA)-serine intermediate" evidence="4">
    <location>
        <position position="11"/>
    </location>
</feature>
<organism evidence="7 8">
    <name type="scientific">Mucilaginibacter panaciglaebae</name>
    <dbReference type="NCBI Taxonomy" id="502331"/>
    <lineage>
        <taxon>Bacteria</taxon>
        <taxon>Pseudomonadati</taxon>
        <taxon>Bacteroidota</taxon>
        <taxon>Sphingobacteriia</taxon>
        <taxon>Sphingobacteriales</taxon>
        <taxon>Sphingobacteriaceae</taxon>
        <taxon>Mucilaginibacter</taxon>
    </lineage>
</organism>
<dbReference type="Gene3D" id="3.90.1750.20">
    <property type="entry name" value="Putative Large Serine Recombinase, Chain B, Domain 2"/>
    <property type="match status" value="1"/>
</dbReference>
<dbReference type="InterPro" id="IPR006118">
    <property type="entry name" value="Recombinase_CS"/>
</dbReference>
<sequence length="516" mass="59922">MQIADLYIRVSTDEQADKGYSQRNQDEQLRKYCRINDIKIGKVIFEDHSAKNFNRPEWKKLLANLKKQKGGLTDLILFTKWDRFSRNTADAYQMINTLRKLGIEPQAVEQPLDLSIPENKMMLAFYLAVPEVENDRRALNTFFGMRRAKKEGRWMATAPLAYENRISPDGRKYIAPKRPQSDFMKWGFEQLAEGNYSISQIWRMAKEKGLKCSKNSFWIAMRNPAYCGKIFIPKYKDEESCFVQGTHEPIISEATFYEAQDVMNGRKKVNKVKRTSSDELPLRGFLKCPKCGRNLSGSPSKGKYRWYFYYHCQSSCGFRLNADCVNKDFIEHLQDFSPIPGMTELYAEVIDYVYNLKTKNSGNFKKQWLLEIDEVNKQLAKARSLLVTGDIEPGDYRLIKTECEEKINGFERELSKVAVKENDSLTLFKNLVNSLENVDLCYSEGKIEQQRDIIGTIYPQKLEIEKGTYRTPKVNEGADIIYLINSGLEENKNGTEYDFTRLSHWVTPERLELSTQ</sequence>
<dbReference type="InterPro" id="IPR006119">
    <property type="entry name" value="Resolv_N"/>
</dbReference>
<dbReference type="PROSITE" id="PS51736">
    <property type="entry name" value="RECOMBINASES_3"/>
    <property type="match status" value="1"/>
</dbReference>
<dbReference type="SUPFAM" id="SSF53041">
    <property type="entry name" value="Resolvase-like"/>
    <property type="match status" value="1"/>
</dbReference>
<evidence type="ECO:0000313" key="7">
    <source>
        <dbReference type="EMBL" id="GAA4090708.1"/>
    </source>
</evidence>
<dbReference type="SMART" id="SM00857">
    <property type="entry name" value="Resolvase"/>
    <property type="match status" value="1"/>
</dbReference>
<name>A0ABP7WK07_9SPHI</name>
<evidence type="ECO:0000259" key="5">
    <source>
        <dbReference type="PROSITE" id="PS51736"/>
    </source>
</evidence>
<keyword evidence="3" id="KW-0233">DNA recombination</keyword>
<keyword evidence="1" id="KW-0229">DNA integration</keyword>
<evidence type="ECO:0000313" key="8">
    <source>
        <dbReference type="Proteomes" id="UP001500841"/>
    </source>
</evidence>
<keyword evidence="2" id="KW-0238">DNA-binding</keyword>
<evidence type="ECO:0000256" key="3">
    <source>
        <dbReference type="ARBA" id="ARBA00023172"/>
    </source>
</evidence>
<dbReference type="Pfam" id="PF00239">
    <property type="entry name" value="Resolvase"/>
    <property type="match status" value="1"/>
</dbReference>
<feature type="domain" description="Recombinase" evidence="6">
    <location>
        <begin position="159"/>
        <end position="269"/>
    </location>
</feature>
<dbReference type="InterPro" id="IPR011109">
    <property type="entry name" value="DNA_bind_recombinase_dom"/>
</dbReference>
<dbReference type="CDD" id="cd00338">
    <property type="entry name" value="Ser_Recombinase"/>
    <property type="match status" value="1"/>
</dbReference>
<gene>
    <name evidence="7" type="ORF">GCM10022392_10450</name>
</gene>
<reference evidence="8" key="1">
    <citation type="journal article" date="2019" name="Int. J. Syst. Evol. Microbiol.">
        <title>The Global Catalogue of Microorganisms (GCM) 10K type strain sequencing project: providing services to taxonomists for standard genome sequencing and annotation.</title>
        <authorList>
            <consortium name="The Broad Institute Genomics Platform"/>
            <consortium name="The Broad Institute Genome Sequencing Center for Infectious Disease"/>
            <person name="Wu L."/>
            <person name="Ma J."/>
        </authorList>
    </citation>
    <scope>NUCLEOTIDE SEQUENCE [LARGE SCALE GENOMIC DNA]</scope>
    <source>
        <strain evidence="8">JCM 17085</strain>
    </source>
</reference>
<dbReference type="InterPro" id="IPR050639">
    <property type="entry name" value="SSR_resolvase"/>
</dbReference>
<evidence type="ECO:0000256" key="2">
    <source>
        <dbReference type="ARBA" id="ARBA00023125"/>
    </source>
</evidence>
<dbReference type="Gene3D" id="3.40.50.1390">
    <property type="entry name" value="Resolvase, N-terminal catalytic domain"/>
    <property type="match status" value="1"/>
</dbReference>
<dbReference type="Pfam" id="PF13408">
    <property type="entry name" value="Zn_ribbon_recom"/>
    <property type="match status" value="1"/>
</dbReference>
<feature type="domain" description="Resolvase/invertase-type recombinase catalytic" evidence="5">
    <location>
        <begin position="3"/>
        <end position="152"/>
    </location>
</feature>
<evidence type="ECO:0000256" key="4">
    <source>
        <dbReference type="PROSITE-ProRule" id="PRU10137"/>
    </source>
</evidence>
<dbReference type="InterPro" id="IPR025827">
    <property type="entry name" value="Zn_ribbon_recom_dom"/>
</dbReference>
<dbReference type="PANTHER" id="PTHR30461:SF23">
    <property type="entry name" value="DNA RECOMBINASE-RELATED"/>
    <property type="match status" value="1"/>
</dbReference>
<dbReference type="Pfam" id="PF07508">
    <property type="entry name" value="Recombinase"/>
    <property type="match status" value="1"/>
</dbReference>
<dbReference type="PANTHER" id="PTHR30461">
    <property type="entry name" value="DNA-INVERTASE FROM LAMBDOID PROPHAGE"/>
    <property type="match status" value="1"/>
</dbReference>
<protein>
    <submittedName>
        <fullName evidence="7">Recombinase family protein</fullName>
    </submittedName>
</protein>
<proteinExistence type="predicted"/>
<accession>A0ABP7WK07</accession>
<dbReference type="InterPro" id="IPR036162">
    <property type="entry name" value="Resolvase-like_N_sf"/>
</dbReference>
<dbReference type="RefSeq" id="WP_345101488.1">
    <property type="nucleotide sequence ID" value="NZ_BAABCV010000003.1"/>
</dbReference>
<dbReference type="EMBL" id="BAABCV010000003">
    <property type="protein sequence ID" value="GAA4090708.1"/>
    <property type="molecule type" value="Genomic_DNA"/>
</dbReference>
<dbReference type="PROSITE" id="PS51737">
    <property type="entry name" value="RECOMBINASE_DNA_BIND"/>
    <property type="match status" value="1"/>
</dbReference>
<comment type="caution">
    <text evidence="7">The sequence shown here is derived from an EMBL/GenBank/DDBJ whole genome shotgun (WGS) entry which is preliminary data.</text>
</comment>
<evidence type="ECO:0000259" key="6">
    <source>
        <dbReference type="PROSITE" id="PS51737"/>
    </source>
</evidence>
<dbReference type="InterPro" id="IPR038109">
    <property type="entry name" value="DNA_bind_recomb_sf"/>
</dbReference>
<evidence type="ECO:0000256" key="1">
    <source>
        <dbReference type="ARBA" id="ARBA00022908"/>
    </source>
</evidence>
<dbReference type="Proteomes" id="UP001500841">
    <property type="component" value="Unassembled WGS sequence"/>
</dbReference>
<keyword evidence="8" id="KW-1185">Reference proteome</keyword>
<dbReference type="PROSITE" id="PS00397">
    <property type="entry name" value="RECOMBINASES_1"/>
    <property type="match status" value="1"/>
</dbReference>